<comment type="caution">
    <text evidence="1">The sequence shown here is derived from an EMBL/GenBank/DDBJ whole genome shotgun (WGS) entry which is preliminary data.</text>
</comment>
<dbReference type="Proteomes" id="UP000322699">
    <property type="component" value="Unassembled WGS sequence"/>
</dbReference>
<accession>A0A5B1CCH7</accession>
<gene>
    <name evidence="1" type="ORF">LF1_14020</name>
</gene>
<sequence length="160" mass="17076">MLSTAGAEYDARCLWGGCSDAVGPPGLFVFRCTNRWLRHRQSAAATPWLGAPTSPGGTEARCRWRSHRFTDFFANSPGGTTAWWACSIQPVLSTTRDVCVMDARMLSALRACSFFVVPTGGFATGKELPPLRGLERRPVLEGRKLGAGGAAAGVLLLFAG</sequence>
<protein>
    <submittedName>
        <fullName evidence="1">Uncharacterized protein</fullName>
    </submittedName>
</protein>
<dbReference type="EMBL" id="VRLW01000001">
    <property type="protein sequence ID" value="KAA1258878.1"/>
    <property type="molecule type" value="Genomic_DNA"/>
</dbReference>
<organism evidence="1 2">
    <name type="scientific">Rubripirellula obstinata</name>
    <dbReference type="NCBI Taxonomy" id="406547"/>
    <lineage>
        <taxon>Bacteria</taxon>
        <taxon>Pseudomonadati</taxon>
        <taxon>Planctomycetota</taxon>
        <taxon>Planctomycetia</taxon>
        <taxon>Pirellulales</taxon>
        <taxon>Pirellulaceae</taxon>
        <taxon>Rubripirellula</taxon>
    </lineage>
</organism>
<proteinExistence type="predicted"/>
<evidence type="ECO:0000313" key="1">
    <source>
        <dbReference type="EMBL" id="KAA1258878.1"/>
    </source>
</evidence>
<evidence type="ECO:0000313" key="2">
    <source>
        <dbReference type="Proteomes" id="UP000322699"/>
    </source>
</evidence>
<dbReference type="AlphaFoldDB" id="A0A5B1CCH7"/>
<keyword evidence="2" id="KW-1185">Reference proteome</keyword>
<name>A0A5B1CCH7_9BACT</name>
<reference evidence="1 2" key="1">
    <citation type="submission" date="2019-08" db="EMBL/GenBank/DDBJ databases">
        <title>Deep-cultivation of Planctomycetes and their phenomic and genomic characterization uncovers novel biology.</title>
        <authorList>
            <person name="Wiegand S."/>
            <person name="Jogler M."/>
            <person name="Boedeker C."/>
            <person name="Pinto D."/>
            <person name="Vollmers J."/>
            <person name="Rivas-Marin E."/>
            <person name="Kohn T."/>
            <person name="Peeters S.H."/>
            <person name="Heuer A."/>
            <person name="Rast P."/>
            <person name="Oberbeckmann S."/>
            <person name="Bunk B."/>
            <person name="Jeske O."/>
            <person name="Meyerdierks A."/>
            <person name="Storesund J.E."/>
            <person name="Kallscheuer N."/>
            <person name="Luecker S."/>
            <person name="Lage O.M."/>
            <person name="Pohl T."/>
            <person name="Merkel B.J."/>
            <person name="Hornburger P."/>
            <person name="Mueller R.-W."/>
            <person name="Bruemmer F."/>
            <person name="Labrenz M."/>
            <person name="Spormann A.M."/>
            <person name="Op Den Camp H."/>
            <person name="Overmann J."/>
            <person name="Amann R."/>
            <person name="Jetten M.S.M."/>
            <person name="Mascher T."/>
            <person name="Medema M.H."/>
            <person name="Devos D.P."/>
            <person name="Kaster A.-K."/>
            <person name="Ovreas L."/>
            <person name="Rohde M."/>
            <person name="Galperin M.Y."/>
            <person name="Jogler C."/>
        </authorList>
    </citation>
    <scope>NUCLEOTIDE SEQUENCE [LARGE SCALE GENOMIC DNA]</scope>
    <source>
        <strain evidence="1 2">LF1</strain>
    </source>
</reference>